<comment type="caution">
    <text evidence="2">The sequence shown here is derived from an EMBL/GenBank/DDBJ whole genome shotgun (WGS) entry which is preliminary data.</text>
</comment>
<dbReference type="EMBL" id="QXFY01000982">
    <property type="protein sequence ID" value="KAE9331792.1"/>
    <property type="molecule type" value="Genomic_DNA"/>
</dbReference>
<dbReference type="Proteomes" id="UP000486351">
    <property type="component" value="Unassembled WGS sequence"/>
</dbReference>
<feature type="compositionally biased region" description="Basic and acidic residues" evidence="1">
    <location>
        <begin position="64"/>
        <end position="85"/>
    </location>
</feature>
<proteinExistence type="predicted"/>
<accession>A0A6G0REM2</accession>
<protein>
    <submittedName>
        <fullName evidence="2">Uncharacterized protein</fullName>
    </submittedName>
</protein>
<evidence type="ECO:0000256" key="1">
    <source>
        <dbReference type="SAM" id="MobiDB-lite"/>
    </source>
</evidence>
<feature type="compositionally biased region" description="Basic and acidic residues" evidence="1">
    <location>
        <begin position="129"/>
        <end position="138"/>
    </location>
</feature>
<gene>
    <name evidence="2" type="ORF">PF008_g15257</name>
</gene>
<dbReference type="AlphaFoldDB" id="A0A6G0REM2"/>
<feature type="compositionally biased region" description="Low complexity" evidence="1">
    <location>
        <begin position="150"/>
        <end position="169"/>
    </location>
</feature>
<feature type="compositionally biased region" description="Basic residues" evidence="1">
    <location>
        <begin position="189"/>
        <end position="200"/>
    </location>
</feature>
<evidence type="ECO:0000313" key="3">
    <source>
        <dbReference type="Proteomes" id="UP000486351"/>
    </source>
</evidence>
<feature type="compositionally biased region" description="Basic and acidic residues" evidence="1">
    <location>
        <begin position="201"/>
        <end position="217"/>
    </location>
</feature>
<sequence length="229" mass="24713">MEEIGERRKQSVVRVTGKKTRRYRVEEVLRQMREDSAQRDDKRTAISVATVRPAMAVARYVHAEGVGDRRRADGRENEEVRHTGEGARATSGDEGESLKAMELSVEATETVESMAAEQETHPSDGGCAAKEDSARRAETPQNIEVESVVGGDNSSTATTTGGTAGQSNAVGPAGASKLPSGDLVDQVRLARRKAKKQAKRQRADSRAEAARQQHNESLKATGCRSSPRS</sequence>
<evidence type="ECO:0000313" key="2">
    <source>
        <dbReference type="EMBL" id="KAE9331792.1"/>
    </source>
</evidence>
<feature type="region of interest" description="Disordered" evidence="1">
    <location>
        <begin position="64"/>
        <end position="229"/>
    </location>
</feature>
<name>A0A6G0REM2_9STRA</name>
<organism evidence="2 3">
    <name type="scientific">Phytophthora fragariae</name>
    <dbReference type="NCBI Taxonomy" id="53985"/>
    <lineage>
        <taxon>Eukaryota</taxon>
        <taxon>Sar</taxon>
        <taxon>Stramenopiles</taxon>
        <taxon>Oomycota</taxon>
        <taxon>Peronosporomycetes</taxon>
        <taxon>Peronosporales</taxon>
        <taxon>Peronosporaceae</taxon>
        <taxon>Phytophthora</taxon>
    </lineage>
</organism>
<reference evidence="2 3" key="1">
    <citation type="submission" date="2018-09" db="EMBL/GenBank/DDBJ databases">
        <title>Genomic investigation of the strawberry pathogen Phytophthora fragariae indicates pathogenicity is determined by transcriptional variation in three key races.</title>
        <authorList>
            <person name="Adams T.M."/>
            <person name="Armitage A.D."/>
            <person name="Sobczyk M.K."/>
            <person name="Bates H.J."/>
            <person name="Dunwell J.M."/>
            <person name="Nellist C.F."/>
            <person name="Harrison R.J."/>
        </authorList>
    </citation>
    <scope>NUCLEOTIDE SEQUENCE [LARGE SCALE GENOMIC DNA]</scope>
    <source>
        <strain evidence="2 3">NOV-77</strain>
    </source>
</reference>